<dbReference type="Gene3D" id="3.90.180.10">
    <property type="entry name" value="Medium-chain alcohol dehydrogenases, catalytic domain"/>
    <property type="match status" value="1"/>
</dbReference>
<proteinExistence type="predicted"/>
<dbReference type="EC" id="1.1.1.103" evidence="5"/>
<keyword evidence="2" id="KW-0862">Zinc</keyword>
<name>A0A645BM89_9ZZZZ</name>
<dbReference type="InterPro" id="IPR050129">
    <property type="entry name" value="Zn_alcohol_dh"/>
</dbReference>
<dbReference type="InterPro" id="IPR036291">
    <property type="entry name" value="NAD(P)-bd_dom_sf"/>
</dbReference>
<comment type="caution">
    <text evidence="5">The sequence shown here is derived from an EMBL/GenBank/DDBJ whole genome shotgun (WGS) entry which is preliminary data.</text>
</comment>
<dbReference type="PROSITE" id="PS00059">
    <property type="entry name" value="ADH_ZINC"/>
    <property type="match status" value="1"/>
</dbReference>
<accession>A0A645BM89</accession>
<dbReference type="EMBL" id="VSSQ01021026">
    <property type="protein sequence ID" value="MPM66347.1"/>
    <property type="molecule type" value="Genomic_DNA"/>
</dbReference>
<dbReference type="Pfam" id="PF08240">
    <property type="entry name" value="ADH_N"/>
    <property type="match status" value="1"/>
</dbReference>
<feature type="domain" description="Enoyl reductase (ER)" evidence="4">
    <location>
        <begin position="18"/>
        <end position="349"/>
    </location>
</feature>
<dbReference type="PANTHER" id="PTHR43401:SF2">
    <property type="entry name" value="L-THREONINE 3-DEHYDROGENASE"/>
    <property type="match status" value="1"/>
</dbReference>
<evidence type="ECO:0000313" key="5">
    <source>
        <dbReference type="EMBL" id="MPM66347.1"/>
    </source>
</evidence>
<dbReference type="SUPFAM" id="SSF51735">
    <property type="entry name" value="NAD(P)-binding Rossmann-fold domains"/>
    <property type="match status" value="1"/>
</dbReference>
<evidence type="ECO:0000256" key="1">
    <source>
        <dbReference type="ARBA" id="ARBA00022723"/>
    </source>
</evidence>
<dbReference type="SMART" id="SM00829">
    <property type="entry name" value="PKS_ER"/>
    <property type="match status" value="1"/>
</dbReference>
<keyword evidence="3 5" id="KW-0560">Oxidoreductase</keyword>
<dbReference type="InterPro" id="IPR013149">
    <property type="entry name" value="ADH-like_C"/>
</dbReference>
<evidence type="ECO:0000259" key="4">
    <source>
        <dbReference type="SMART" id="SM00829"/>
    </source>
</evidence>
<dbReference type="GO" id="GO:0008743">
    <property type="term" value="F:L-threonine 3-dehydrogenase activity"/>
    <property type="evidence" value="ECO:0007669"/>
    <property type="project" value="UniProtKB-EC"/>
</dbReference>
<evidence type="ECO:0000256" key="2">
    <source>
        <dbReference type="ARBA" id="ARBA00022833"/>
    </source>
</evidence>
<keyword evidence="1" id="KW-0479">Metal-binding</keyword>
<dbReference type="Pfam" id="PF00107">
    <property type="entry name" value="ADH_zinc_N"/>
    <property type="match status" value="1"/>
</dbReference>
<evidence type="ECO:0000256" key="3">
    <source>
        <dbReference type="ARBA" id="ARBA00023002"/>
    </source>
</evidence>
<gene>
    <name evidence="5" type="primary">tdh_18</name>
    <name evidence="5" type="ORF">SDC9_113254</name>
</gene>
<dbReference type="InterPro" id="IPR002328">
    <property type="entry name" value="ADH_Zn_CS"/>
</dbReference>
<dbReference type="GO" id="GO:0008270">
    <property type="term" value="F:zinc ion binding"/>
    <property type="evidence" value="ECO:0007669"/>
    <property type="project" value="InterPro"/>
</dbReference>
<organism evidence="5">
    <name type="scientific">bioreactor metagenome</name>
    <dbReference type="NCBI Taxonomy" id="1076179"/>
    <lineage>
        <taxon>unclassified sequences</taxon>
        <taxon>metagenomes</taxon>
        <taxon>ecological metagenomes</taxon>
    </lineage>
</organism>
<dbReference type="AlphaFoldDB" id="A0A645BM89"/>
<dbReference type="InterPro" id="IPR011032">
    <property type="entry name" value="GroES-like_sf"/>
</dbReference>
<sequence length="352" mass="37877">MDIPEMMKAVVKTQKTRGAAFQIVPVPEVGPGEVLVKVRACAICGTDVHMYQWNAWANENVEKSYSGLPRIMGHEFSGDIVKVGEGVTKVKVGDRIAAETHIPCGQCYLCRTGNGFNCQNVKRFKNGVYAEYALIPEMSAVLIPDSLSYEEGAVMEPFSVAVHGTSFTKVAGDTVGIIGAGPIGLFTVKIAKAMGASEIFITDVSDYRLNLAKKSGATHTFNPNKVNVVEKVKELTGGLGLGTIFEISGNVKATKQAFEMLRKCGTMVMTGLPSEPLVLDAAGDIVWKAAKIFGVHGRDVYQSWETTKGLLGSGCVDVKPILTHYLDLFTQFDEGFGLAEKGLSGKVIFILQ</sequence>
<dbReference type="InterPro" id="IPR020843">
    <property type="entry name" value="ER"/>
</dbReference>
<reference evidence="5" key="1">
    <citation type="submission" date="2019-08" db="EMBL/GenBank/DDBJ databases">
        <authorList>
            <person name="Kucharzyk K."/>
            <person name="Murdoch R.W."/>
            <person name="Higgins S."/>
            <person name="Loffler F."/>
        </authorList>
    </citation>
    <scope>NUCLEOTIDE SEQUENCE</scope>
</reference>
<protein>
    <submittedName>
        <fullName evidence="5">L-threonine 3-dehydrogenase</fullName>
        <ecNumber evidence="5">1.1.1.103</ecNumber>
    </submittedName>
</protein>
<dbReference type="Gene3D" id="3.40.50.720">
    <property type="entry name" value="NAD(P)-binding Rossmann-like Domain"/>
    <property type="match status" value="1"/>
</dbReference>
<dbReference type="InterPro" id="IPR013154">
    <property type="entry name" value="ADH-like_N"/>
</dbReference>
<dbReference type="SUPFAM" id="SSF50129">
    <property type="entry name" value="GroES-like"/>
    <property type="match status" value="1"/>
</dbReference>
<dbReference type="PANTHER" id="PTHR43401">
    <property type="entry name" value="L-THREONINE 3-DEHYDROGENASE"/>
    <property type="match status" value="1"/>
</dbReference>